<evidence type="ECO:0000313" key="2">
    <source>
        <dbReference type="Proteomes" id="UP001431192"/>
    </source>
</evidence>
<comment type="caution">
    <text evidence="1">The sequence shown here is derived from an EMBL/GenBank/DDBJ whole genome shotgun (WGS) entry which is preliminary data.</text>
</comment>
<dbReference type="Proteomes" id="UP001431192">
    <property type="component" value="Unassembled WGS sequence"/>
</dbReference>
<dbReference type="RefSeq" id="WP_261734079.1">
    <property type="nucleotide sequence ID" value="NZ_JAODOQ010000001.1"/>
</dbReference>
<sequence>MQALTPLGSLSVVVQKPSPMTITVIPVQDPMKRLIGIDEPFGYY</sequence>
<gene>
    <name evidence="1" type="ORF">N4T56_17190</name>
</gene>
<organism evidence="1 2">
    <name type="scientific">Shewanella phaeophyticola</name>
    <dbReference type="NCBI Taxonomy" id="2978345"/>
    <lineage>
        <taxon>Bacteria</taxon>
        <taxon>Pseudomonadati</taxon>
        <taxon>Pseudomonadota</taxon>
        <taxon>Gammaproteobacteria</taxon>
        <taxon>Alteromonadales</taxon>
        <taxon>Shewanellaceae</taxon>
        <taxon>Shewanella</taxon>
    </lineage>
</organism>
<dbReference type="EMBL" id="JAODOQ010000001">
    <property type="protein sequence ID" value="MCT8987878.1"/>
    <property type="molecule type" value="Genomic_DNA"/>
</dbReference>
<accession>A0ABT2P5H4</accession>
<keyword evidence="2" id="KW-1185">Reference proteome</keyword>
<proteinExistence type="predicted"/>
<evidence type="ECO:0000313" key="1">
    <source>
        <dbReference type="EMBL" id="MCT8987878.1"/>
    </source>
</evidence>
<name>A0ABT2P5H4_9GAMM</name>
<reference evidence="1" key="1">
    <citation type="submission" date="2022-09" db="EMBL/GenBank/DDBJ databases">
        <title>Shewanella sp. KJ10-1 sp.nov, isolated from marine algae.</title>
        <authorList>
            <person name="Butt M."/>
            <person name="Lee J.K."/>
            <person name="Kim J.M."/>
            <person name="Choi D.G."/>
        </authorList>
    </citation>
    <scope>NUCLEOTIDE SEQUENCE</scope>
    <source>
        <strain evidence="1">KJ10-1</strain>
    </source>
</reference>
<protein>
    <submittedName>
        <fullName evidence="1">Uncharacterized protein</fullName>
    </submittedName>
</protein>